<dbReference type="InterPro" id="IPR004839">
    <property type="entry name" value="Aminotransferase_I/II_large"/>
</dbReference>
<dbReference type="InterPro" id="IPR015424">
    <property type="entry name" value="PyrdxlP-dep_Trfase"/>
</dbReference>
<dbReference type="InterPro" id="IPR015422">
    <property type="entry name" value="PyrdxlP-dep_Trfase_small"/>
</dbReference>
<feature type="domain" description="Aminotransferase class I/classII large" evidence="5">
    <location>
        <begin position="34"/>
        <end position="394"/>
    </location>
</feature>
<dbReference type="Gene3D" id="3.40.640.10">
    <property type="entry name" value="Type I PLP-dependent aspartate aminotransferase-like (Major domain)"/>
    <property type="match status" value="1"/>
</dbReference>
<comment type="cofactor">
    <cofactor evidence="1">
        <name>pyridoxal 5'-phosphate</name>
        <dbReference type="ChEBI" id="CHEBI:597326"/>
    </cofactor>
</comment>
<evidence type="ECO:0000256" key="4">
    <source>
        <dbReference type="ARBA" id="ARBA00022898"/>
    </source>
</evidence>
<evidence type="ECO:0000259" key="5">
    <source>
        <dbReference type="Pfam" id="PF00155"/>
    </source>
</evidence>
<sequence>MVEQVDVSARAAAIEYAIRDVVVPAVELEAQGHEIIRLNIGDPLAYDGLPTPDHMVTAFKAALDRQDNGYGPSYGIPELRHAITSRERSKGWDCSTDDVYVTHGVTEALQIIFAAFLEEGDTVLAPGPHYPPYMAYPQMYGGTTVEYRLDPDDGWRIDLDDISAKMDDSVRLLVLINPNNPTGNVATPEEVDALIEIASLWPKCTIIADEIYDGLDFTGQQCSVASRSEEVPVIVLNGASKVYFAPGWRVGYMAWHDPQGRLELVRDGVERLLRSRLCASTPAQHGFLAGLTDDTGWLEGHRATIRKRMDYCLDRIETIEGLDCEAPGGAFYLFVSITNPKMAADDKRFVLDLLHQYHVLLVHGSGFSPEFGQGHFRMVCLPPVEVLAEAFDRIEAFLRG</sequence>
<organism evidence="6 7">
    <name type="scientific">Candidatus Thalassarchaeum betae</name>
    <dbReference type="NCBI Taxonomy" id="2599289"/>
    <lineage>
        <taxon>Archaea</taxon>
        <taxon>Methanobacteriati</taxon>
        <taxon>Thermoplasmatota</taxon>
        <taxon>Candidatus Poseidoniia</taxon>
        <taxon>Candidatus Poseidoniales</taxon>
        <taxon>Candidatus Thalassarchaeaceae</taxon>
        <taxon>Candidatus Thalassarchaeum</taxon>
    </lineage>
</organism>
<protein>
    <submittedName>
        <fullName evidence="6">Alanine aminotransferase</fullName>
    </submittedName>
</protein>
<evidence type="ECO:0000256" key="1">
    <source>
        <dbReference type="ARBA" id="ARBA00001933"/>
    </source>
</evidence>
<dbReference type="EMBL" id="PSPG01000002">
    <property type="protein sequence ID" value="PXF22250.1"/>
    <property type="molecule type" value="Genomic_DNA"/>
</dbReference>
<dbReference type="InterPro" id="IPR051926">
    <property type="entry name" value="Ala_Aminotransferase"/>
</dbReference>
<keyword evidence="3 6" id="KW-0808">Transferase</keyword>
<reference evidence="6 7" key="1">
    <citation type="journal article" date="2015" name="Nat. Commun.">
        <title>Genomic and transcriptomic evidence for scavenging of diverse organic compounds by widespread deep-sea archaea.</title>
        <authorList>
            <person name="Li M."/>
            <person name="Baker B.J."/>
            <person name="Anantharaman K."/>
            <person name="Jain S."/>
            <person name="Breier J.A."/>
            <person name="Dick G.J."/>
        </authorList>
    </citation>
    <scope>NUCLEOTIDE SEQUENCE [LARGE SCALE GENOMIC DNA]</scope>
    <source>
        <strain evidence="6">Cayman_51_deep</strain>
    </source>
</reference>
<dbReference type="Gene3D" id="3.90.1150.10">
    <property type="entry name" value="Aspartate Aminotransferase, domain 1"/>
    <property type="match status" value="1"/>
</dbReference>
<dbReference type="CDD" id="cd00609">
    <property type="entry name" value="AAT_like"/>
    <property type="match status" value="1"/>
</dbReference>
<evidence type="ECO:0000256" key="3">
    <source>
        <dbReference type="ARBA" id="ARBA00022679"/>
    </source>
</evidence>
<evidence type="ECO:0000313" key="6">
    <source>
        <dbReference type="EMBL" id="PXF22250.1"/>
    </source>
</evidence>
<evidence type="ECO:0000313" key="7">
    <source>
        <dbReference type="Proteomes" id="UP000248161"/>
    </source>
</evidence>
<keyword evidence="4" id="KW-0663">Pyridoxal phosphate</keyword>
<evidence type="ECO:0000256" key="2">
    <source>
        <dbReference type="ARBA" id="ARBA00022576"/>
    </source>
</evidence>
<dbReference type="PANTHER" id="PTHR43488">
    <property type="entry name" value="GLUTAMATE-PYRUVATE AMINOTRANSFERASE ALAA"/>
    <property type="match status" value="1"/>
</dbReference>
<dbReference type="GO" id="GO:0030170">
    <property type="term" value="F:pyridoxal phosphate binding"/>
    <property type="evidence" value="ECO:0007669"/>
    <property type="project" value="InterPro"/>
</dbReference>
<dbReference type="Pfam" id="PF00155">
    <property type="entry name" value="Aminotran_1_2"/>
    <property type="match status" value="1"/>
</dbReference>
<gene>
    <name evidence="6" type="ORF">CXX69_01335</name>
</gene>
<dbReference type="AlphaFoldDB" id="A0A2V3HT08"/>
<accession>A0A2V3HT08</accession>
<name>A0A2V3HT08_9ARCH</name>
<proteinExistence type="predicted"/>
<dbReference type="InterPro" id="IPR015421">
    <property type="entry name" value="PyrdxlP-dep_Trfase_major"/>
</dbReference>
<keyword evidence="2 6" id="KW-0032">Aminotransferase</keyword>
<comment type="caution">
    <text evidence="6">The sequence shown here is derived from an EMBL/GenBank/DDBJ whole genome shotgun (WGS) entry which is preliminary data.</text>
</comment>
<dbReference type="SUPFAM" id="SSF53383">
    <property type="entry name" value="PLP-dependent transferases"/>
    <property type="match status" value="1"/>
</dbReference>
<dbReference type="Proteomes" id="UP000248161">
    <property type="component" value="Unassembled WGS sequence"/>
</dbReference>
<dbReference type="PANTHER" id="PTHR43488:SF2">
    <property type="entry name" value="GLUTAMATE-PYRUVATE AMINOTRANSFERASE ALAA"/>
    <property type="match status" value="1"/>
</dbReference>
<dbReference type="GO" id="GO:0008483">
    <property type="term" value="F:transaminase activity"/>
    <property type="evidence" value="ECO:0007669"/>
    <property type="project" value="UniProtKB-KW"/>
</dbReference>